<dbReference type="EMBL" id="BGPR01001345">
    <property type="protein sequence ID" value="GBM51621.1"/>
    <property type="molecule type" value="Genomic_DNA"/>
</dbReference>
<accession>A0A4Y2GE15</accession>
<gene>
    <name evidence="1" type="ORF">AVEN_43255_1</name>
</gene>
<comment type="caution">
    <text evidence="1">The sequence shown here is derived from an EMBL/GenBank/DDBJ whole genome shotgun (WGS) entry which is preliminary data.</text>
</comment>
<name>A0A4Y2GE15_ARAVE</name>
<proteinExistence type="predicted"/>
<reference evidence="1 2" key="1">
    <citation type="journal article" date="2019" name="Sci. Rep.">
        <title>Orb-weaving spider Araneus ventricosus genome elucidates the spidroin gene catalogue.</title>
        <authorList>
            <person name="Kono N."/>
            <person name="Nakamura H."/>
            <person name="Ohtoshi R."/>
            <person name="Moran D.A.P."/>
            <person name="Shinohara A."/>
            <person name="Yoshida Y."/>
            <person name="Fujiwara M."/>
            <person name="Mori M."/>
            <person name="Tomita M."/>
            <person name="Arakawa K."/>
        </authorList>
    </citation>
    <scope>NUCLEOTIDE SEQUENCE [LARGE SCALE GENOMIC DNA]</scope>
</reference>
<dbReference type="Proteomes" id="UP000499080">
    <property type="component" value="Unassembled WGS sequence"/>
</dbReference>
<keyword evidence="2" id="KW-1185">Reference proteome</keyword>
<dbReference type="AlphaFoldDB" id="A0A4Y2GE15"/>
<organism evidence="1 2">
    <name type="scientific">Araneus ventricosus</name>
    <name type="common">Orbweaver spider</name>
    <name type="synonym">Epeira ventricosa</name>
    <dbReference type="NCBI Taxonomy" id="182803"/>
    <lineage>
        <taxon>Eukaryota</taxon>
        <taxon>Metazoa</taxon>
        <taxon>Ecdysozoa</taxon>
        <taxon>Arthropoda</taxon>
        <taxon>Chelicerata</taxon>
        <taxon>Arachnida</taxon>
        <taxon>Araneae</taxon>
        <taxon>Araneomorphae</taxon>
        <taxon>Entelegynae</taxon>
        <taxon>Araneoidea</taxon>
        <taxon>Araneidae</taxon>
        <taxon>Araneus</taxon>
    </lineage>
</organism>
<sequence length="84" mass="9787">MIKKLYEQRLETQLISSLPDLMTNVINAAERDAYNLRRTTIMLPGYGNHSRRNEWITGGWKLKFQTISTSVKYGMCHAHLFAWA</sequence>
<evidence type="ECO:0000313" key="2">
    <source>
        <dbReference type="Proteomes" id="UP000499080"/>
    </source>
</evidence>
<protein>
    <submittedName>
        <fullName evidence="1">Uncharacterized protein</fullName>
    </submittedName>
</protein>
<evidence type="ECO:0000313" key="1">
    <source>
        <dbReference type="EMBL" id="GBM51621.1"/>
    </source>
</evidence>